<dbReference type="Proteomes" id="UP000026915">
    <property type="component" value="Chromosome 4"/>
</dbReference>
<dbReference type="HOGENOM" id="CLU_2780984_0_0_1"/>
<accession>A0A061EQR8</accession>
<organism evidence="1 2">
    <name type="scientific">Theobroma cacao</name>
    <name type="common">Cacao</name>
    <name type="synonym">Cocoa</name>
    <dbReference type="NCBI Taxonomy" id="3641"/>
    <lineage>
        <taxon>Eukaryota</taxon>
        <taxon>Viridiplantae</taxon>
        <taxon>Streptophyta</taxon>
        <taxon>Embryophyta</taxon>
        <taxon>Tracheophyta</taxon>
        <taxon>Spermatophyta</taxon>
        <taxon>Magnoliopsida</taxon>
        <taxon>eudicotyledons</taxon>
        <taxon>Gunneridae</taxon>
        <taxon>Pentapetalae</taxon>
        <taxon>rosids</taxon>
        <taxon>malvids</taxon>
        <taxon>Malvales</taxon>
        <taxon>Malvaceae</taxon>
        <taxon>Byttnerioideae</taxon>
        <taxon>Theobroma</taxon>
    </lineage>
</organism>
<gene>
    <name evidence="1" type="ORF">TCM_021334</name>
</gene>
<sequence>MLSGALYRIIPSDKQIHHCPAHSTFFASNSFWQSTFSLVAEDCIVTKHILESNKTNTKTSYPAHNDSDK</sequence>
<dbReference type="Gramene" id="EOY06682">
    <property type="protein sequence ID" value="EOY06682"/>
    <property type="gene ID" value="TCM_021334"/>
</dbReference>
<proteinExistence type="predicted"/>
<dbReference type="InParanoid" id="A0A061EQR8"/>
<reference evidence="1 2" key="1">
    <citation type="journal article" date="2013" name="Genome Biol.">
        <title>The genome sequence of the most widely cultivated cacao type and its use to identify candidate genes regulating pod color.</title>
        <authorList>
            <person name="Motamayor J.C."/>
            <person name="Mockaitis K."/>
            <person name="Schmutz J."/>
            <person name="Haiminen N."/>
            <person name="Iii D.L."/>
            <person name="Cornejo O."/>
            <person name="Findley S.D."/>
            <person name="Zheng P."/>
            <person name="Utro F."/>
            <person name="Royaert S."/>
            <person name="Saski C."/>
            <person name="Jenkins J."/>
            <person name="Podicheti R."/>
            <person name="Zhao M."/>
            <person name="Scheffler B.E."/>
            <person name="Stack J.C."/>
            <person name="Feltus F.A."/>
            <person name="Mustiga G.M."/>
            <person name="Amores F."/>
            <person name="Phillips W."/>
            <person name="Marelli J.P."/>
            <person name="May G.D."/>
            <person name="Shapiro H."/>
            <person name="Ma J."/>
            <person name="Bustamante C.D."/>
            <person name="Schnell R.J."/>
            <person name="Main D."/>
            <person name="Gilbert D."/>
            <person name="Parida L."/>
            <person name="Kuhn D.N."/>
        </authorList>
    </citation>
    <scope>NUCLEOTIDE SEQUENCE [LARGE SCALE GENOMIC DNA]</scope>
    <source>
        <strain evidence="2">cv. Matina 1-6</strain>
    </source>
</reference>
<evidence type="ECO:0000313" key="1">
    <source>
        <dbReference type="EMBL" id="EOY06682.1"/>
    </source>
</evidence>
<keyword evidence="2" id="KW-1185">Reference proteome</keyword>
<protein>
    <submittedName>
        <fullName evidence="1">Uncharacterized protein</fullName>
    </submittedName>
</protein>
<dbReference type="EMBL" id="CM001882">
    <property type="protein sequence ID" value="EOY06682.1"/>
    <property type="molecule type" value="Genomic_DNA"/>
</dbReference>
<dbReference type="AlphaFoldDB" id="A0A061EQR8"/>
<evidence type="ECO:0000313" key="2">
    <source>
        <dbReference type="Proteomes" id="UP000026915"/>
    </source>
</evidence>
<name>A0A061EQR8_THECC</name>